<proteinExistence type="predicted"/>
<name>G7YLZ9_CLOSI</name>
<evidence type="ECO:0000313" key="2">
    <source>
        <dbReference type="EMBL" id="GAA53980.1"/>
    </source>
</evidence>
<keyword evidence="1" id="KW-1133">Transmembrane helix</keyword>
<organism evidence="2 3">
    <name type="scientific">Clonorchis sinensis</name>
    <name type="common">Chinese liver fluke</name>
    <dbReference type="NCBI Taxonomy" id="79923"/>
    <lineage>
        <taxon>Eukaryota</taxon>
        <taxon>Metazoa</taxon>
        <taxon>Spiralia</taxon>
        <taxon>Lophotrochozoa</taxon>
        <taxon>Platyhelminthes</taxon>
        <taxon>Trematoda</taxon>
        <taxon>Digenea</taxon>
        <taxon>Opisthorchiida</taxon>
        <taxon>Opisthorchiata</taxon>
        <taxon>Opisthorchiidae</taxon>
        <taxon>Clonorchis</taxon>
    </lineage>
</organism>
<evidence type="ECO:0000256" key="1">
    <source>
        <dbReference type="SAM" id="Phobius"/>
    </source>
</evidence>
<dbReference type="EMBL" id="DF143673">
    <property type="protein sequence ID" value="GAA53980.1"/>
    <property type="molecule type" value="Genomic_DNA"/>
</dbReference>
<dbReference type="Proteomes" id="UP000008909">
    <property type="component" value="Unassembled WGS sequence"/>
</dbReference>
<gene>
    <name evidence="2" type="ORF">CLF_111791</name>
</gene>
<protein>
    <submittedName>
        <fullName evidence="2">Uncharacterized protein</fullName>
    </submittedName>
</protein>
<keyword evidence="1" id="KW-0812">Transmembrane</keyword>
<accession>G7YLZ9</accession>
<reference evidence="2" key="1">
    <citation type="journal article" date="2011" name="Genome Biol.">
        <title>The draft genome of the carcinogenic human liver fluke Clonorchis sinensis.</title>
        <authorList>
            <person name="Wang X."/>
            <person name="Chen W."/>
            <person name="Huang Y."/>
            <person name="Sun J."/>
            <person name="Men J."/>
            <person name="Liu H."/>
            <person name="Luo F."/>
            <person name="Guo L."/>
            <person name="Lv X."/>
            <person name="Deng C."/>
            <person name="Zhou C."/>
            <person name="Fan Y."/>
            <person name="Li X."/>
            <person name="Huang L."/>
            <person name="Hu Y."/>
            <person name="Liang C."/>
            <person name="Hu X."/>
            <person name="Xu J."/>
            <person name="Yu X."/>
        </authorList>
    </citation>
    <scope>NUCLEOTIDE SEQUENCE [LARGE SCALE GENOMIC DNA]</scope>
    <source>
        <strain evidence="2">Henan</strain>
    </source>
</reference>
<keyword evidence="1" id="KW-0472">Membrane</keyword>
<feature type="transmembrane region" description="Helical" evidence="1">
    <location>
        <begin position="352"/>
        <end position="370"/>
    </location>
</feature>
<keyword evidence="3" id="KW-1185">Reference proteome</keyword>
<dbReference type="AlphaFoldDB" id="G7YLZ9"/>
<evidence type="ECO:0000313" key="3">
    <source>
        <dbReference type="Proteomes" id="UP000008909"/>
    </source>
</evidence>
<reference key="2">
    <citation type="submission" date="2011-10" db="EMBL/GenBank/DDBJ databases">
        <title>The genome and transcriptome sequence of Clonorchis sinensis provide insights into the carcinogenic liver fluke.</title>
        <authorList>
            <person name="Wang X."/>
            <person name="Huang Y."/>
            <person name="Chen W."/>
            <person name="Liu H."/>
            <person name="Guo L."/>
            <person name="Chen Y."/>
            <person name="Luo F."/>
            <person name="Zhou W."/>
            <person name="Sun J."/>
            <person name="Mao Q."/>
            <person name="Liang P."/>
            <person name="Zhou C."/>
            <person name="Tian Y."/>
            <person name="Men J."/>
            <person name="Lv X."/>
            <person name="Huang L."/>
            <person name="Zhou J."/>
            <person name="Hu Y."/>
            <person name="Li R."/>
            <person name="Zhang F."/>
            <person name="Lei H."/>
            <person name="Li X."/>
            <person name="Hu X."/>
            <person name="Liang C."/>
            <person name="Xu J."/>
            <person name="Wu Z."/>
            <person name="Yu X."/>
        </authorList>
    </citation>
    <scope>NUCLEOTIDE SEQUENCE</scope>
    <source>
        <strain>Henan</strain>
    </source>
</reference>
<sequence>MTGKQLSAQTAPQLQHENRLIHSLACRFDFDGILTGNPGGKDILLQPSVMHMRRNVSTGTDNSMNKRFSRVSVVPDGTPSDVRLDIAPIVRSPYPCSLKNKAESPNNARGKFVRAIVTKVNWNTRKMTAVHPRRHLPFITTQAFVTLWNVFAAVVSPIDRFWASSAQIGRLIRKITEICPHFADRNFTIQSNESVDKPNCFNVKARRVYCVAGSRCRQRFLRIQNAFTGFAPVSIPRTQLVPPVQIFGWYLNSGLDCWCIAVERDGEEENDGTSEEEFLPTLLMRFSDSNMWSVRSIGGDGSDAFSDNRALSADANLVRTLCPRFVQLACTKERQNPQVTAFLHSTKFVSVAFYWFYLPYLPLYGMVIVTREARMSAQILSYDTGRTDPSAKLEGDDYETSRELLIPQPKSIYIQINADDSTEEGEMQ</sequence>